<evidence type="ECO:0000313" key="1">
    <source>
        <dbReference type="EMBL" id="SMF35704.1"/>
    </source>
</evidence>
<evidence type="ECO:0000313" key="2">
    <source>
        <dbReference type="Proteomes" id="UP000192906"/>
    </source>
</evidence>
<accession>A0A1X7ELR4</accession>
<dbReference type="RefSeq" id="WP_085103845.1">
    <property type="nucleotide sequence ID" value="NZ_FWZU01000005.1"/>
</dbReference>
<protein>
    <submittedName>
        <fullName evidence="1">Amino acid ABC transporter substrate-binding protein, PAAT family</fullName>
    </submittedName>
</protein>
<dbReference type="AlphaFoldDB" id="A0A1X7ELR4"/>
<keyword evidence="2" id="KW-1185">Reference proteome</keyword>
<dbReference type="SUPFAM" id="SSF53850">
    <property type="entry name" value="Periplasmic binding protein-like II"/>
    <property type="match status" value="1"/>
</dbReference>
<dbReference type="EMBL" id="FWZU01000005">
    <property type="protein sequence ID" value="SMF35704.1"/>
    <property type="molecule type" value="Genomic_DNA"/>
</dbReference>
<dbReference type="STRING" id="1519643.SAMN06295933_3106"/>
<sequence length="276" mass="31092">MSLHNVMKRFALSLIILFLFCFNAFPSPAIRISSVVYPPITSEKVLTGLGYGMCIDIVTEAFKAVSVGVDYDLLPMSRNVWSIIRLNDDACLGTMGWFRKAEAEKLVDYVDVVNLNFMGFYRKSSFPGGVSFNYLDELKDYRFGSVRGSGSQKTLEAAKLKVDFAHDIRLVFLKLNARRTDFAVAFRVTGNYLIKKLFPNNVADYAYMEKPLLKAPISLIFLKDKVKLKKRFLDGLKIIAKNGTYHNILVRYYGDAGIPDGTIPDFILENMGAGKE</sequence>
<dbReference type="Proteomes" id="UP000192906">
    <property type="component" value="Unassembled WGS sequence"/>
</dbReference>
<reference evidence="2" key="1">
    <citation type="submission" date="2017-04" db="EMBL/GenBank/DDBJ databases">
        <authorList>
            <person name="Varghese N."/>
            <person name="Submissions S."/>
        </authorList>
    </citation>
    <scope>NUCLEOTIDE SEQUENCE [LARGE SCALE GENOMIC DNA]</scope>
    <source>
        <strain evidence="2">K3S</strain>
    </source>
</reference>
<proteinExistence type="predicted"/>
<organism evidence="1 2">
    <name type="scientific">Desulfovibrio gilichinskyi</name>
    <dbReference type="NCBI Taxonomy" id="1519643"/>
    <lineage>
        <taxon>Bacteria</taxon>
        <taxon>Pseudomonadati</taxon>
        <taxon>Thermodesulfobacteriota</taxon>
        <taxon>Desulfovibrionia</taxon>
        <taxon>Desulfovibrionales</taxon>
        <taxon>Desulfovibrionaceae</taxon>
        <taxon>Desulfovibrio</taxon>
    </lineage>
</organism>
<name>A0A1X7ELR4_9BACT</name>
<dbReference type="OrthoDB" id="5454252at2"/>
<gene>
    <name evidence="1" type="ORF">SAMN06295933_3106</name>
</gene>
<dbReference type="Gene3D" id="3.40.190.10">
    <property type="entry name" value="Periplasmic binding protein-like II"/>
    <property type="match status" value="2"/>
</dbReference>